<evidence type="ECO:0000313" key="3">
    <source>
        <dbReference type="Proteomes" id="UP000324222"/>
    </source>
</evidence>
<feature type="compositionally biased region" description="Polar residues" evidence="1">
    <location>
        <begin position="29"/>
        <end position="48"/>
    </location>
</feature>
<sequence length="94" mass="10184">MSKKAYASSPLRQLEPEQGHGPTDGDVSSAHSTAGQLHTSSMTLPVPPGSQQWSVSYQQHLGLYWHPSLVLQPKPGRGSCLEVVSSKTTQMQTR</sequence>
<dbReference type="AlphaFoldDB" id="A0A5B7ESU5"/>
<reference evidence="2 3" key="1">
    <citation type="submission" date="2019-05" db="EMBL/GenBank/DDBJ databases">
        <title>Another draft genome of Portunus trituberculatus and its Hox gene families provides insights of decapod evolution.</title>
        <authorList>
            <person name="Jeong J.-H."/>
            <person name="Song I."/>
            <person name="Kim S."/>
            <person name="Choi T."/>
            <person name="Kim D."/>
            <person name="Ryu S."/>
            <person name="Kim W."/>
        </authorList>
    </citation>
    <scope>NUCLEOTIDE SEQUENCE [LARGE SCALE GENOMIC DNA]</scope>
    <source>
        <tissue evidence="2">Muscle</tissue>
    </source>
</reference>
<gene>
    <name evidence="2" type="ORF">E2C01_029923</name>
</gene>
<feature type="region of interest" description="Disordered" evidence="1">
    <location>
        <begin position="1"/>
        <end position="48"/>
    </location>
</feature>
<evidence type="ECO:0000256" key="1">
    <source>
        <dbReference type="SAM" id="MobiDB-lite"/>
    </source>
</evidence>
<name>A0A5B7ESU5_PORTR</name>
<proteinExistence type="predicted"/>
<dbReference type="Proteomes" id="UP000324222">
    <property type="component" value="Unassembled WGS sequence"/>
</dbReference>
<organism evidence="2 3">
    <name type="scientific">Portunus trituberculatus</name>
    <name type="common">Swimming crab</name>
    <name type="synonym">Neptunus trituberculatus</name>
    <dbReference type="NCBI Taxonomy" id="210409"/>
    <lineage>
        <taxon>Eukaryota</taxon>
        <taxon>Metazoa</taxon>
        <taxon>Ecdysozoa</taxon>
        <taxon>Arthropoda</taxon>
        <taxon>Crustacea</taxon>
        <taxon>Multicrustacea</taxon>
        <taxon>Malacostraca</taxon>
        <taxon>Eumalacostraca</taxon>
        <taxon>Eucarida</taxon>
        <taxon>Decapoda</taxon>
        <taxon>Pleocyemata</taxon>
        <taxon>Brachyura</taxon>
        <taxon>Eubrachyura</taxon>
        <taxon>Portunoidea</taxon>
        <taxon>Portunidae</taxon>
        <taxon>Portuninae</taxon>
        <taxon>Portunus</taxon>
    </lineage>
</organism>
<comment type="caution">
    <text evidence="2">The sequence shown here is derived from an EMBL/GenBank/DDBJ whole genome shotgun (WGS) entry which is preliminary data.</text>
</comment>
<protein>
    <submittedName>
        <fullName evidence="2">Uncharacterized protein</fullName>
    </submittedName>
</protein>
<keyword evidence="3" id="KW-1185">Reference proteome</keyword>
<dbReference type="EMBL" id="VSRR010003526">
    <property type="protein sequence ID" value="MPC36465.1"/>
    <property type="molecule type" value="Genomic_DNA"/>
</dbReference>
<evidence type="ECO:0000313" key="2">
    <source>
        <dbReference type="EMBL" id="MPC36465.1"/>
    </source>
</evidence>
<accession>A0A5B7ESU5</accession>